<dbReference type="GO" id="GO:0017000">
    <property type="term" value="P:antibiotic biosynthetic process"/>
    <property type="evidence" value="ECO:0007669"/>
    <property type="project" value="UniProtKB-ARBA"/>
</dbReference>
<dbReference type="FunFam" id="3.40.50.2000:FF:000072">
    <property type="entry name" value="Glycosyl transferase"/>
    <property type="match status" value="1"/>
</dbReference>
<proteinExistence type="predicted"/>
<dbReference type="Pfam" id="PF00201">
    <property type="entry name" value="UDPGT"/>
    <property type="match status" value="1"/>
</dbReference>
<gene>
    <name evidence="1" type="ORF">I8751_08935</name>
</gene>
<dbReference type="RefSeq" id="WP_214438802.1">
    <property type="nucleotide sequence ID" value="NZ_JAECZB010000014.1"/>
</dbReference>
<protein>
    <submittedName>
        <fullName evidence="1">Glycosyltransferase</fullName>
    </submittedName>
</protein>
<accession>A0A8J7HHJ4</accession>
<sequence>MTHFGILSPGAATGPLNTMLPLGQELQRRGHRVTLFGTLDTQPKVLAAGIEYWPIGEQDFPVGSSAESLAKLGQLRGQAAFKYTIDLLKRVSAVTFRDAPAAMKAAGVEALLVNQSSVEGGTIANFLGIPFVTVCSAVVLNREPSIPPFFTTWKYSPARWARLRNELGYKLLNRVAKPLAELIDEYRREWKLPLYSVPNNGYSQLAQISNAPAEFEYPRQELPPWFHFTGSYHTAANRASVPFPYEKLTDKPLIYASMGTLQNRLTWVFETIASACEELDAQLVISLGGSAKPESLPNLPGKPLIVEYAPQLEVLEKATLMITHAGMNTTMECVKKGVPMVAIPVANDQPGVAARIAWTGAGEFITLKKLNVPRLRNAVKRVLTEESYKQNALRLQTATLRAGGVSRAADIIEQAVSTGKPVLA</sequence>
<dbReference type="PANTHER" id="PTHR48050">
    <property type="entry name" value="STEROL 3-BETA-GLUCOSYLTRANSFERASE"/>
    <property type="match status" value="1"/>
</dbReference>
<comment type="caution">
    <text evidence="1">The sequence shown here is derived from an EMBL/GenBank/DDBJ whole genome shotgun (WGS) entry which is preliminary data.</text>
</comment>
<dbReference type="CDD" id="cd03784">
    <property type="entry name" value="GT1_Gtf-like"/>
    <property type="match status" value="1"/>
</dbReference>
<dbReference type="GO" id="GO:0008194">
    <property type="term" value="F:UDP-glycosyltransferase activity"/>
    <property type="evidence" value="ECO:0007669"/>
    <property type="project" value="InterPro"/>
</dbReference>
<dbReference type="InterPro" id="IPR050426">
    <property type="entry name" value="Glycosyltransferase_28"/>
</dbReference>
<reference evidence="1 2" key="1">
    <citation type="journal article" date="2021" name="Int. J. Syst. Evol. Microbiol.">
        <title>Amazonocrinis nigriterrae gen. nov., sp. nov., Atlanticothrix silvestris gen. nov., sp. nov. and Dendronalium phyllosphericum gen. nov., sp. nov., nostocacean cyanobacteria from Brazilian environments.</title>
        <authorList>
            <person name="Alvarenga D.O."/>
            <person name="Andreote A.P.D."/>
            <person name="Branco L.H.Z."/>
            <person name="Delbaje E."/>
            <person name="Cruz R.B."/>
            <person name="Varani A.M."/>
            <person name="Fiore M.F."/>
        </authorList>
    </citation>
    <scope>NUCLEOTIDE SEQUENCE [LARGE SCALE GENOMIC DNA]</scope>
    <source>
        <strain evidence="1 2">CENA357</strain>
    </source>
</reference>
<dbReference type="GO" id="GO:0016758">
    <property type="term" value="F:hexosyltransferase activity"/>
    <property type="evidence" value="ECO:0007669"/>
    <property type="project" value="UniProtKB-ARBA"/>
</dbReference>
<dbReference type="SUPFAM" id="SSF53756">
    <property type="entry name" value="UDP-Glycosyltransferase/glycogen phosphorylase"/>
    <property type="match status" value="1"/>
</dbReference>
<dbReference type="Gene3D" id="3.40.50.2000">
    <property type="entry name" value="Glycogen Phosphorylase B"/>
    <property type="match status" value="2"/>
</dbReference>
<keyword evidence="2" id="KW-1185">Reference proteome</keyword>
<organism evidence="1 2">
    <name type="scientific">Atlanticothrix silvestris CENA357</name>
    <dbReference type="NCBI Taxonomy" id="1725252"/>
    <lineage>
        <taxon>Bacteria</taxon>
        <taxon>Bacillati</taxon>
        <taxon>Cyanobacteriota</taxon>
        <taxon>Cyanophyceae</taxon>
        <taxon>Nostocales</taxon>
        <taxon>Nodulariaceae</taxon>
        <taxon>Atlanticothrix</taxon>
        <taxon>Atlanticothrix silvestris</taxon>
    </lineage>
</organism>
<dbReference type="InterPro" id="IPR002213">
    <property type="entry name" value="UDP_glucos_trans"/>
</dbReference>
<dbReference type="Proteomes" id="UP000599391">
    <property type="component" value="Unassembled WGS sequence"/>
</dbReference>
<dbReference type="PANTHER" id="PTHR48050:SF13">
    <property type="entry name" value="STEROL 3-BETA-GLUCOSYLTRANSFERASE UGT80A2"/>
    <property type="match status" value="1"/>
</dbReference>
<dbReference type="AlphaFoldDB" id="A0A8J7HHJ4"/>
<dbReference type="EMBL" id="JAECZB010000014">
    <property type="protein sequence ID" value="MBH8552498.1"/>
    <property type="molecule type" value="Genomic_DNA"/>
</dbReference>
<name>A0A8J7HHJ4_9CYAN</name>
<evidence type="ECO:0000313" key="1">
    <source>
        <dbReference type="EMBL" id="MBH8552498.1"/>
    </source>
</evidence>
<evidence type="ECO:0000313" key="2">
    <source>
        <dbReference type="Proteomes" id="UP000599391"/>
    </source>
</evidence>